<dbReference type="OrthoDB" id="554610at2759"/>
<accession>A0A836B8R5</accession>
<dbReference type="AlphaFoldDB" id="A0A836B8R5"/>
<gene>
    <name evidence="1" type="ORF">HYH02_004369</name>
</gene>
<comment type="caution">
    <text evidence="1">The sequence shown here is derived from an EMBL/GenBank/DDBJ whole genome shotgun (WGS) entry which is preliminary data.</text>
</comment>
<dbReference type="Proteomes" id="UP000613740">
    <property type="component" value="Unassembled WGS sequence"/>
</dbReference>
<proteinExistence type="predicted"/>
<evidence type="ECO:0000313" key="1">
    <source>
        <dbReference type="EMBL" id="KAG2451101.1"/>
    </source>
</evidence>
<name>A0A836B8R5_9CHLO</name>
<organism evidence="1 2">
    <name type="scientific">Chlamydomonas schloesseri</name>
    <dbReference type="NCBI Taxonomy" id="2026947"/>
    <lineage>
        <taxon>Eukaryota</taxon>
        <taxon>Viridiplantae</taxon>
        <taxon>Chlorophyta</taxon>
        <taxon>core chlorophytes</taxon>
        <taxon>Chlorophyceae</taxon>
        <taxon>CS clade</taxon>
        <taxon>Chlamydomonadales</taxon>
        <taxon>Chlamydomonadaceae</taxon>
        <taxon>Chlamydomonas</taxon>
    </lineage>
</organism>
<dbReference type="EMBL" id="JAEHOD010000009">
    <property type="protein sequence ID" value="KAG2451101.1"/>
    <property type="molecule type" value="Genomic_DNA"/>
</dbReference>
<protein>
    <submittedName>
        <fullName evidence="1">Uncharacterized protein</fullName>
    </submittedName>
</protein>
<sequence>MGASAGRLPIMSNGTYPFCSFIAATSTNEAACVPRSIVLSTIKQTKAMSAWAKSIVQGASASFECGKHNTSADCWADLKNYCGWSGTRCSSGLGKRLLVKSLCPDAIYTKSENCLSKRRDECGAGADRSQPDAEGCVVSDWGAYWGKSQYQAYGPADEARLGGPNMFGVCMLAEELPARLGSDNEYNRTSYEAWNRYVGGDANNVTDFLRARGNCSYSQNAVARNVYSAQCLYTNDIYADANNTFKSLNTSSAAAMACAANGCAQNVYNGTRSTARYAANKLQGMIGTVYTVCETDSTYLWSTRLNPKTDRQVYAMYQLCYSPYLQRNKALCEGAVLEAAYS</sequence>
<evidence type="ECO:0000313" key="2">
    <source>
        <dbReference type="Proteomes" id="UP000613740"/>
    </source>
</evidence>
<reference evidence="1" key="1">
    <citation type="journal article" date="2020" name="bioRxiv">
        <title>Comparative genomics of Chlamydomonas.</title>
        <authorList>
            <person name="Craig R.J."/>
            <person name="Hasan A.R."/>
            <person name="Ness R.W."/>
            <person name="Keightley P.D."/>
        </authorList>
    </citation>
    <scope>NUCLEOTIDE SEQUENCE</scope>
    <source>
        <strain evidence="1">CCAP 11/173</strain>
    </source>
</reference>
<keyword evidence="2" id="KW-1185">Reference proteome</keyword>